<evidence type="ECO:0000313" key="1">
    <source>
        <dbReference type="EMBL" id="PWG79229.1"/>
    </source>
</evidence>
<keyword evidence="2" id="KW-1185">Reference proteome</keyword>
<organism evidence="1 2">
    <name type="scientific">Pararcticibacter amylolyticus</name>
    <dbReference type="NCBI Taxonomy" id="2173175"/>
    <lineage>
        <taxon>Bacteria</taxon>
        <taxon>Pseudomonadati</taxon>
        <taxon>Bacteroidota</taxon>
        <taxon>Sphingobacteriia</taxon>
        <taxon>Sphingobacteriales</taxon>
        <taxon>Sphingobacteriaceae</taxon>
        <taxon>Pararcticibacter</taxon>
    </lineage>
</organism>
<dbReference type="AlphaFoldDB" id="A0A2U2PDM7"/>
<dbReference type="OrthoDB" id="603275at2"/>
<dbReference type="RefSeq" id="WP_109417245.1">
    <property type="nucleotide sequence ID" value="NZ_QEAS01000016.1"/>
</dbReference>
<sequence length="899" mass="102196">MGSRKGKMNNAPAPFWLLLFSLWLIIFPAHAQVLISGEVTSGGKPAGGVRVDLRKPGASGFLGYTFTSQEGKYQLRTDQSGNLTLHFRALGYDPLVKEIVIAQKDTVVNAQLIPGGVEQLQEVVINARRPYRLRKDTIELDVKSFLRGDERTVEDLLKKIPGLNVGTDGSIKIGEKEVEKVMVEGDDFFEKGYRLLTQNMSVRPLDKVQVLQRYSNNKHLKGIENSDKVALNLQLKEDSKSQWLGSLSASGSVTEPLFYHGSINLMNFGKRSKYYLLGTANNNGVDAVSSINNLLYSGQADEPGQIGIGVMTPTLIDYTPQLPGFDYKRTNFNRDRLLSINTIHNPSKNLKIKWLGFVNPTKKSFYRNTVQEYNIQDIQFTNTELYEFHKKIDNYFSRLELQYDINARSTFTYTGNLGSLGRHDTGDLFFNGSGTAELTKTQGYLTNHSLTHTLKLSPREAIVSSARWIMQKSPLDYSIDDYYYEDLFQTGGISNVNQHAENNLQYIGVTSHYVRKQKGGDFMELAFTNEYKDQELMTDFVLLADDGTGIRPEGFSNQLSLITNYTRMMAKYTVKRSKWEWTPLLNAGFVHSGLRTSGPTQRRDNWLISPGLSTKWIVYPKGKLEAQLSFNQMNTQLMEVVPNYFNTGLRNFVKGLDNMATLSSSEGTLTYSHGNMLDKFFASLSLGYRTMFDYISNQSIVSPNYNLTELVLLKDKKTQFYNAQFNYYVTPLSGNFKLDAGAEFSDYETAIAGVGNREIHSVSHNYGLSFKSVWRSKLNIYTGSNLQFTSFRSESTSRLKNTYSYFNIFFKASSDIQASLKNEAYRFGDFLSQAPKTYYFSDFSFSYDVKKIKTRFDISAKNLFNNRYFRNAVITDTYRAVTEYRLLPRYISIGLDHSF</sequence>
<dbReference type="InterPro" id="IPR008969">
    <property type="entry name" value="CarboxyPept-like_regulatory"/>
</dbReference>
<accession>A0A2U2PDM7</accession>
<proteinExistence type="predicted"/>
<protein>
    <recommendedName>
        <fullName evidence="3">TonB-dependent receptor</fullName>
    </recommendedName>
</protein>
<gene>
    <name evidence="1" type="ORF">DDR33_18255</name>
</gene>
<reference evidence="1 2" key="1">
    <citation type="submission" date="2018-04" db="EMBL/GenBank/DDBJ databases">
        <title>Pedobacter chongqingensis sp. nov., isolated from a rottenly hemp rope.</title>
        <authorList>
            <person name="Cai Y."/>
        </authorList>
    </citation>
    <scope>NUCLEOTIDE SEQUENCE [LARGE SCALE GENOMIC DNA]</scope>
    <source>
        <strain evidence="1 2">FJ4-8</strain>
    </source>
</reference>
<evidence type="ECO:0008006" key="3">
    <source>
        <dbReference type="Google" id="ProtNLM"/>
    </source>
</evidence>
<evidence type="ECO:0000313" key="2">
    <source>
        <dbReference type="Proteomes" id="UP000245647"/>
    </source>
</evidence>
<comment type="caution">
    <text evidence="1">The sequence shown here is derived from an EMBL/GenBank/DDBJ whole genome shotgun (WGS) entry which is preliminary data.</text>
</comment>
<dbReference type="SUPFAM" id="SSF56935">
    <property type="entry name" value="Porins"/>
    <property type="match status" value="1"/>
</dbReference>
<dbReference type="EMBL" id="QEAS01000016">
    <property type="protein sequence ID" value="PWG79229.1"/>
    <property type="molecule type" value="Genomic_DNA"/>
</dbReference>
<name>A0A2U2PDM7_9SPHI</name>
<dbReference type="SUPFAM" id="SSF49464">
    <property type="entry name" value="Carboxypeptidase regulatory domain-like"/>
    <property type="match status" value="1"/>
</dbReference>
<dbReference type="Proteomes" id="UP000245647">
    <property type="component" value="Unassembled WGS sequence"/>
</dbReference>